<protein>
    <submittedName>
        <fullName evidence="1">Uncharacterized protein</fullName>
    </submittedName>
</protein>
<proteinExistence type="predicted"/>
<comment type="caution">
    <text evidence="1">The sequence shown here is derived from an EMBL/GenBank/DDBJ whole genome shotgun (WGS) entry which is preliminary data.</text>
</comment>
<dbReference type="Proteomes" id="UP001057402">
    <property type="component" value="Chromosome 1"/>
</dbReference>
<gene>
    <name evidence="1" type="ORF">MLD38_001034</name>
</gene>
<accession>A0ACB9SFW0</accession>
<keyword evidence="2" id="KW-1185">Reference proteome</keyword>
<evidence type="ECO:0000313" key="2">
    <source>
        <dbReference type="Proteomes" id="UP001057402"/>
    </source>
</evidence>
<name>A0ACB9SFW0_9MYRT</name>
<dbReference type="EMBL" id="CM042880">
    <property type="protein sequence ID" value="KAI4388729.1"/>
    <property type="molecule type" value="Genomic_DNA"/>
</dbReference>
<reference evidence="2" key="1">
    <citation type="journal article" date="2023" name="Front. Plant Sci.">
        <title>Chromosomal-level genome assembly of Melastoma candidum provides insights into trichome evolution.</title>
        <authorList>
            <person name="Zhong Y."/>
            <person name="Wu W."/>
            <person name="Sun C."/>
            <person name="Zou P."/>
            <person name="Liu Y."/>
            <person name="Dai S."/>
            <person name="Zhou R."/>
        </authorList>
    </citation>
    <scope>NUCLEOTIDE SEQUENCE [LARGE SCALE GENOMIC DNA]</scope>
</reference>
<sequence length="402" mass="46600">MAWRIFLPSCRIPGHLPSLSSPFSTSFLKTKIPKHLRRRRRRPPSPRTTPIQPSPATSLPHLEDILLRDARFRFLTRTFHFLSSLPPPHLLPLPPSASRHGSLYRDLGFPRGRNPLRFAGLHPLLFSTPLIGNRVHLGLTPLALALLKERDGIMDAAESDHVTKVRKLLMMSASKRIALNKLYHCRAVFGLPDDFRDRARKYPEYFRVVTDGEGRKVLELVCWDAKLSVTEIEKQFMVNEERVRRKFSFPVKYSRHMGLPEEDRMRVNAANTLPLISPYSGWGGEEGDEMSSLEAEKYRVGLLHEFLSLTLEKRASIHHIMEFKEEFRLTRRTYETLRKQPRCFYLAGTEMNWAVFLREGYDKEGKLRNKDHPLLTFNEKLYRYAEKKSLEEAEEGVEVAVG</sequence>
<organism evidence="1 2">
    <name type="scientific">Melastoma candidum</name>
    <dbReference type="NCBI Taxonomy" id="119954"/>
    <lineage>
        <taxon>Eukaryota</taxon>
        <taxon>Viridiplantae</taxon>
        <taxon>Streptophyta</taxon>
        <taxon>Embryophyta</taxon>
        <taxon>Tracheophyta</taxon>
        <taxon>Spermatophyta</taxon>
        <taxon>Magnoliopsida</taxon>
        <taxon>eudicotyledons</taxon>
        <taxon>Gunneridae</taxon>
        <taxon>Pentapetalae</taxon>
        <taxon>rosids</taxon>
        <taxon>malvids</taxon>
        <taxon>Myrtales</taxon>
        <taxon>Melastomataceae</taxon>
        <taxon>Melastomatoideae</taxon>
        <taxon>Melastomateae</taxon>
        <taxon>Melastoma</taxon>
    </lineage>
</organism>
<evidence type="ECO:0000313" key="1">
    <source>
        <dbReference type="EMBL" id="KAI4388729.1"/>
    </source>
</evidence>